<evidence type="ECO:0000256" key="1">
    <source>
        <dbReference type="SAM" id="MobiDB-lite"/>
    </source>
</evidence>
<accession>A0A2R6PZA2</accession>
<dbReference type="EMBL" id="MLYV02000418">
    <property type="protein sequence ID" value="PSR99451.1"/>
    <property type="molecule type" value="Genomic_DNA"/>
</dbReference>
<proteinExistence type="predicted"/>
<name>A0A2R6PZA2_9APHY</name>
<reference evidence="2 3" key="1">
    <citation type="submission" date="2018-02" db="EMBL/GenBank/DDBJ databases">
        <title>Genome sequence of the basidiomycete white-rot fungus Phlebia centrifuga.</title>
        <authorList>
            <person name="Granchi Z."/>
            <person name="Peng M."/>
            <person name="de Vries R.P."/>
            <person name="Hilden K."/>
            <person name="Makela M.R."/>
            <person name="Grigoriev I."/>
            <person name="Riley R."/>
        </authorList>
    </citation>
    <scope>NUCLEOTIDE SEQUENCE [LARGE SCALE GENOMIC DNA]</scope>
    <source>
        <strain evidence="2 3">FBCC195</strain>
    </source>
</reference>
<dbReference type="Proteomes" id="UP000186601">
    <property type="component" value="Unassembled WGS sequence"/>
</dbReference>
<evidence type="ECO:0000313" key="2">
    <source>
        <dbReference type="EMBL" id="PSR99451.1"/>
    </source>
</evidence>
<keyword evidence="3" id="KW-1185">Reference proteome</keyword>
<feature type="region of interest" description="Disordered" evidence="1">
    <location>
        <begin position="55"/>
        <end position="75"/>
    </location>
</feature>
<dbReference type="AlphaFoldDB" id="A0A2R6PZA2"/>
<comment type="caution">
    <text evidence="2">The sequence shown here is derived from an EMBL/GenBank/DDBJ whole genome shotgun (WGS) entry which is preliminary data.</text>
</comment>
<gene>
    <name evidence="2" type="ORF">PHLCEN_2v4130</name>
</gene>
<evidence type="ECO:0000313" key="3">
    <source>
        <dbReference type="Proteomes" id="UP000186601"/>
    </source>
</evidence>
<sequence length="75" mass="8208">MRAKKMLNVDEERGSISLLLIAGGPHRARDMNKLSGCGPKTTEQRSARVVKNKAHISEGQDLGKQGNRTCGDKFD</sequence>
<organism evidence="2 3">
    <name type="scientific">Hermanssonia centrifuga</name>
    <dbReference type="NCBI Taxonomy" id="98765"/>
    <lineage>
        <taxon>Eukaryota</taxon>
        <taxon>Fungi</taxon>
        <taxon>Dikarya</taxon>
        <taxon>Basidiomycota</taxon>
        <taxon>Agaricomycotina</taxon>
        <taxon>Agaricomycetes</taxon>
        <taxon>Polyporales</taxon>
        <taxon>Meruliaceae</taxon>
        <taxon>Hermanssonia</taxon>
    </lineage>
</organism>
<protein>
    <submittedName>
        <fullName evidence="2">Uncharacterized protein</fullName>
    </submittedName>
</protein>